<feature type="domain" description="CAAX prenyl protease 2/Lysostaphin resistance protein A-like" evidence="2">
    <location>
        <begin position="119"/>
        <end position="221"/>
    </location>
</feature>
<feature type="transmembrane region" description="Helical" evidence="1">
    <location>
        <begin position="209"/>
        <end position="230"/>
    </location>
</feature>
<feature type="transmembrane region" description="Helical" evidence="1">
    <location>
        <begin position="114"/>
        <end position="132"/>
    </location>
</feature>
<dbReference type="InterPro" id="IPR003675">
    <property type="entry name" value="Rce1/LyrA-like_dom"/>
</dbReference>
<dbReference type="Proteomes" id="UP000066124">
    <property type="component" value="Chromosome"/>
</dbReference>
<keyword evidence="1" id="KW-0472">Membrane</keyword>
<accession>A0A0K1IR73</accession>
<feature type="transmembrane region" description="Helical" evidence="1">
    <location>
        <begin position="83"/>
        <end position="108"/>
    </location>
</feature>
<dbReference type="EMBL" id="CP011947">
    <property type="protein sequence ID" value="AKU06929.1"/>
    <property type="molecule type" value="Genomic_DNA"/>
</dbReference>
<sequence>MPAIATAVRTHRFVSFVALTFLFTWLAWVPAALLVSAERIVPVSLLVLAGGFGPFLAAIVVAAATGDLRPWLRRVVSPRAPPFVWVAAAVLPPVLFGATLVFTVALGWTFESAALGPATLFAALLVSSFIRGGLEEPGWRGFGLPVLQRRLGAFRASLVIGVVWAAWHAPLFAMPGSSQAGTSFAFYLVSVVGISVVTTWLYNESGGRVLVPVAFHSVWNATSVFLSTGISGDGLLPAEAALAAAAWLFVGVLVYRYGAARLSSKPLPTNGLSFAGERTRKAELPREDGPARSLD</sequence>
<dbReference type="GO" id="GO:0080120">
    <property type="term" value="P:CAAX-box protein maturation"/>
    <property type="evidence" value="ECO:0007669"/>
    <property type="project" value="UniProtKB-ARBA"/>
</dbReference>
<dbReference type="GO" id="GO:0004175">
    <property type="term" value="F:endopeptidase activity"/>
    <property type="evidence" value="ECO:0007669"/>
    <property type="project" value="UniProtKB-ARBA"/>
</dbReference>
<feature type="transmembrane region" description="Helical" evidence="1">
    <location>
        <begin position="236"/>
        <end position="255"/>
    </location>
</feature>
<feature type="transmembrane region" description="Helical" evidence="1">
    <location>
        <begin position="40"/>
        <end position="62"/>
    </location>
</feature>
<feature type="transmembrane region" description="Helical" evidence="1">
    <location>
        <begin position="153"/>
        <end position="172"/>
    </location>
</feature>
<dbReference type="PANTHER" id="PTHR35797">
    <property type="entry name" value="PROTEASE-RELATED"/>
    <property type="match status" value="1"/>
</dbReference>
<gene>
    <name evidence="3" type="ORF">ABY42_03910</name>
</gene>
<evidence type="ECO:0000256" key="1">
    <source>
        <dbReference type="SAM" id="Phobius"/>
    </source>
</evidence>
<feature type="transmembrane region" description="Helical" evidence="1">
    <location>
        <begin position="184"/>
        <end position="202"/>
    </location>
</feature>
<dbReference type="Pfam" id="PF02517">
    <property type="entry name" value="Rce1-like"/>
    <property type="match status" value="1"/>
</dbReference>
<dbReference type="PANTHER" id="PTHR35797:SF1">
    <property type="entry name" value="PROTEASE"/>
    <property type="match status" value="1"/>
</dbReference>
<evidence type="ECO:0000313" key="3">
    <source>
        <dbReference type="EMBL" id="AKU06929.1"/>
    </source>
</evidence>
<organism evidence="3 4">
    <name type="scientific">Haloferax gibbonsii</name>
    <dbReference type="NCBI Taxonomy" id="35746"/>
    <lineage>
        <taxon>Archaea</taxon>
        <taxon>Methanobacteriati</taxon>
        <taxon>Methanobacteriota</taxon>
        <taxon>Stenosarchaea group</taxon>
        <taxon>Halobacteria</taxon>
        <taxon>Halobacteriales</taxon>
        <taxon>Haloferacaceae</taxon>
        <taxon>Haloferax</taxon>
    </lineage>
</organism>
<keyword evidence="1" id="KW-0812">Transmembrane</keyword>
<evidence type="ECO:0000259" key="2">
    <source>
        <dbReference type="Pfam" id="PF02517"/>
    </source>
</evidence>
<dbReference type="KEGG" id="hgi:ABY42_03910"/>
<dbReference type="PATRIC" id="fig|35746.4.peg.833"/>
<keyword evidence="1" id="KW-1133">Transmembrane helix</keyword>
<name>A0A0K1IR73_HALGI</name>
<proteinExistence type="predicted"/>
<feature type="transmembrane region" description="Helical" evidence="1">
    <location>
        <begin position="12"/>
        <end position="34"/>
    </location>
</feature>
<dbReference type="AlphaFoldDB" id="A0A0K1IR73"/>
<protein>
    <submittedName>
        <fullName evidence="3">Abortive infection protein</fullName>
    </submittedName>
</protein>
<reference evidence="4" key="1">
    <citation type="journal article" date="2015" name="J. Biotechnol.">
        <title>Complete genome sequence of Haloferax gibbonsii strain ARA6, a potential producer of polyhydroxyalkanoates and halocins isolated from Araruama, Rio de Janeiro, Brasil.</title>
        <authorList>
            <person name="Pinto L.H."/>
            <person name="D'Alincourt Carvalho-Assef A.P."/>
            <person name="Vieira R.P."/>
            <person name="Clementino M.M."/>
            <person name="Albano R.M."/>
        </authorList>
    </citation>
    <scope>NUCLEOTIDE SEQUENCE [LARGE SCALE GENOMIC DNA]</scope>
    <source>
        <strain evidence="4">ARA6</strain>
    </source>
</reference>
<evidence type="ECO:0000313" key="4">
    <source>
        <dbReference type="Proteomes" id="UP000066124"/>
    </source>
</evidence>
<dbReference type="InterPro" id="IPR042150">
    <property type="entry name" value="MmRce1-like"/>
</dbReference>